<name>A0A0B6YZI7_9EUPU</name>
<accession>A0A0B6YZI7</accession>
<organism evidence="2">
    <name type="scientific">Arion vulgaris</name>
    <dbReference type="NCBI Taxonomy" id="1028688"/>
    <lineage>
        <taxon>Eukaryota</taxon>
        <taxon>Metazoa</taxon>
        <taxon>Spiralia</taxon>
        <taxon>Lophotrochozoa</taxon>
        <taxon>Mollusca</taxon>
        <taxon>Gastropoda</taxon>
        <taxon>Heterobranchia</taxon>
        <taxon>Euthyneura</taxon>
        <taxon>Panpulmonata</taxon>
        <taxon>Eupulmonata</taxon>
        <taxon>Stylommatophora</taxon>
        <taxon>Helicina</taxon>
        <taxon>Arionoidea</taxon>
        <taxon>Arionidae</taxon>
        <taxon>Arion</taxon>
    </lineage>
</organism>
<feature type="non-terminal residue" evidence="2">
    <location>
        <position position="1"/>
    </location>
</feature>
<evidence type="ECO:0000313" key="2">
    <source>
        <dbReference type="EMBL" id="CEK61673.1"/>
    </source>
</evidence>
<proteinExistence type="predicted"/>
<dbReference type="AlphaFoldDB" id="A0A0B6YZI7"/>
<dbReference type="EMBL" id="HACG01014808">
    <property type="protein sequence ID" value="CEK61673.1"/>
    <property type="molecule type" value="Transcribed_RNA"/>
</dbReference>
<evidence type="ECO:0000256" key="1">
    <source>
        <dbReference type="SAM" id="MobiDB-lite"/>
    </source>
</evidence>
<feature type="non-terminal residue" evidence="2">
    <location>
        <position position="78"/>
    </location>
</feature>
<gene>
    <name evidence="2" type="primary">ORF42913</name>
</gene>
<feature type="region of interest" description="Disordered" evidence="1">
    <location>
        <begin position="1"/>
        <end position="28"/>
    </location>
</feature>
<reference evidence="2" key="1">
    <citation type="submission" date="2014-12" db="EMBL/GenBank/DDBJ databases">
        <title>Insight into the proteome of Arion vulgaris.</title>
        <authorList>
            <person name="Aradska J."/>
            <person name="Bulat T."/>
            <person name="Smidak R."/>
            <person name="Sarate P."/>
            <person name="Gangsoo J."/>
            <person name="Sialana F."/>
            <person name="Bilban M."/>
            <person name="Lubec G."/>
        </authorList>
    </citation>
    <scope>NUCLEOTIDE SEQUENCE</scope>
    <source>
        <tissue evidence="2">Skin</tissue>
    </source>
</reference>
<sequence length="78" mass="8822">REFMFDPSIRPSSDRGMFPSLSSSQSQDSFQLDRFDLCNYFPNAMTSYGSSTGSLEYSRSAHAAATKPFDDRYRQTTA</sequence>
<protein>
    <submittedName>
        <fullName evidence="2">Uncharacterized protein</fullName>
    </submittedName>
</protein>